<comment type="caution">
    <text evidence="2">The sequence shown here is derived from an EMBL/GenBank/DDBJ whole genome shotgun (WGS) entry which is preliminary data.</text>
</comment>
<keyword evidence="3" id="KW-1185">Reference proteome</keyword>
<name>A0ABR4KU64_9EURO</name>
<dbReference type="Gene3D" id="3.40.190.10">
    <property type="entry name" value="Periplasmic binding protein-like II"/>
    <property type="match status" value="2"/>
</dbReference>
<gene>
    <name evidence="2" type="ORF">BJX68DRAFT_218375</name>
</gene>
<dbReference type="SMART" id="SM00706">
    <property type="entry name" value="TECPR"/>
    <property type="match status" value="3"/>
</dbReference>
<feature type="domain" description="PBP" evidence="1">
    <location>
        <begin position="288"/>
        <end position="524"/>
    </location>
</feature>
<dbReference type="Proteomes" id="UP001610444">
    <property type="component" value="Unassembled WGS sequence"/>
</dbReference>
<dbReference type="EMBL" id="JBFXLR010000009">
    <property type="protein sequence ID" value="KAL2855816.1"/>
    <property type="molecule type" value="Genomic_DNA"/>
</dbReference>
<evidence type="ECO:0000259" key="1">
    <source>
        <dbReference type="Pfam" id="PF12849"/>
    </source>
</evidence>
<dbReference type="PANTHER" id="PTHR37945">
    <property type="entry name" value="EXTRACELLULAR TUNGSTATE BINDING PROTEIN"/>
    <property type="match status" value="1"/>
</dbReference>
<dbReference type="SUPFAM" id="SSF53850">
    <property type="entry name" value="Periplasmic binding protein-like II"/>
    <property type="match status" value="1"/>
</dbReference>
<organism evidence="2 3">
    <name type="scientific">Aspergillus pseudodeflectus</name>
    <dbReference type="NCBI Taxonomy" id="176178"/>
    <lineage>
        <taxon>Eukaryota</taxon>
        <taxon>Fungi</taxon>
        <taxon>Dikarya</taxon>
        <taxon>Ascomycota</taxon>
        <taxon>Pezizomycotina</taxon>
        <taxon>Eurotiomycetes</taxon>
        <taxon>Eurotiomycetidae</taxon>
        <taxon>Eurotiales</taxon>
        <taxon>Aspergillaceae</taxon>
        <taxon>Aspergillus</taxon>
        <taxon>Aspergillus subgen. Nidulantes</taxon>
    </lineage>
</organism>
<dbReference type="PANTHER" id="PTHR37945:SF1">
    <property type="entry name" value="EXTRACELLULAR TUNGSTATE BINDING PROTEIN"/>
    <property type="match status" value="1"/>
</dbReference>
<dbReference type="GeneID" id="98153022"/>
<dbReference type="RefSeq" id="XP_070902223.1">
    <property type="nucleotide sequence ID" value="XM_071037858.1"/>
</dbReference>
<proteinExistence type="predicted"/>
<dbReference type="InterPro" id="IPR024370">
    <property type="entry name" value="PBP_domain"/>
</dbReference>
<sequence>MTLSQLAVVADEAYQLLTDGTIKQYTPTNKSTPWKTIITSNPSNVQIAANTPLGIRQSNGTVYRLAKTVQAIGSNASLLWGHDGAFWQWQKTTSKLWYMGRETGGKWEVRDTNPHTRDLAFVGDAAYQIAVNGQIGRYEAPGHWSVVESSYSNTAIAADDHALYALKRDGQVARYDGAKWELIGGATAVQIAGGKAGLFQRQSSGRIYKNTGGSTWELVDQNADNVNIAVANSAYRVTSTGEIWILRGNGSWERIKEEDAHPAPPTDSGIHPEAVYDAGYKDASAILLRIGNGGAGQTGLVKVLAEAYIKSRVASGSKPFKVAWYKSDTTESIKYLKDGVADVGITYTQAAEDLAIEQGIALSSHYIFREHFLLTGPPSNPAKLDPNTDIFHQLSTLYAAAEAGDTTTPVRFLSRYDKSATSIKDSELWIRIGQVPWAMKYSNWYHQYMAYPIQALTAAAVLNEYTLTDWGTYLSVDDAVRNQITVYKHGQDDPKDVLLMPAHLLVGAKAQDLALAKDFAAWATGIEGQAAVAGFKKRGEQVYSTAP</sequence>
<dbReference type="InterPro" id="IPR052738">
    <property type="entry name" value="ABC-Tungstate_binding"/>
</dbReference>
<dbReference type="InterPro" id="IPR006624">
    <property type="entry name" value="Beta-propeller_rpt_TECPR"/>
</dbReference>
<accession>A0ABR4KU64</accession>
<dbReference type="Pfam" id="PF12849">
    <property type="entry name" value="PBP_like_2"/>
    <property type="match status" value="1"/>
</dbReference>
<reference evidence="2 3" key="1">
    <citation type="submission" date="2024-07" db="EMBL/GenBank/DDBJ databases">
        <title>Section-level genome sequencing and comparative genomics of Aspergillus sections Usti and Cavernicolus.</title>
        <authorList>
            <consortium name="Lawrence Berkeley National Laboratory"/>
            <person name="Nybo J.L."/>
            <person name="Vesth T.C."/>
            <person name="Theobald S."/>
            <person name="Frisvad J.C."/>
            <person name="Larsen T.O."/>
            <person name="Kjaerboelling I."/>
            <person name="Rothschild-Mancinelli K."/>
            <person name="Lyhne E.K."/>
            <person name="Kogle M.E."/>
            <person name="Barry K."/>
            <person name="Clum A."/>
            <person name="Na H."/>
            <person name="Ledsgaard L."/>
            <person name="Lin J."/>
            <person name="Lipzen A."/>
            <person name="Kuo A."/>
            <person name="Riley R."/>
            <person name="Mondo S."/>
            <person name="LaButti K."/>
            <person name="Haridas S."/>
            <person name="Pangalinan J."/>
            <person name="Salamov A.A."/>
            <person name="Simmons B.A."/>
            <person name="Magnuson J.K."/>
            <person name="Chen J."/>
            <person name="Drula E."/>
            <person name="Henrissat B."/>
            <person name="Wiebenga A."/>
            <person name="Lubbers R.J."/>
            <person name="Gomes A.C."/>
            <person name="Macurrencykelacurrency M.R."/>
            <person name="Stajich J."/>
            <person name="Grigoriev I.V."/>
            <person name="Mortensen U.H."/>
            <person name="De vries R.P."/>
            <person name="Baker S.E."/>
            <person name="Andersen M.R."/>
        </authorList>
    </citation>
    <scope>NUCLEOTIDE SEQUENCE [LARGE SCALE GENOMIC DNA]</scope>
    <source>
        <strain evidence="2 3">CBS 756.74</strain>
    </source>
</reference>
<evidence type="ECO:0000313" key="3">
    <source>
        <dbReference type="Proteomes" id="UP001610444"/>
    </source>
</evidence>
<protein>
    <recommendedName>
        <fullName evidence="1">PBP domain-containing protein</fullName>
    </recommendedName>
</protein>
<evidence type="ECO:0000313" key="2">
    <source>
        <dbReference type="EMBL" id="KAL2855816.1"/>
    </source>
</evidence>